<comment type="caution">
    <text evidence="3">The sequence shown here is derived from an EMBL/GenBank/DDBJ whole genome shotgun (WGS) entry which is preliminary data.</text>
</comment>
<proteinExistence type="predicted"/>
<sequence length="284" mass="31316">MNNHIITRMLPFAIAVCVTSWWLLGQMSLIGPRIVFLSVGNGDAIFIENSNGYQVLIDTGPDASVVRQLGSILPVWDRSLDAVFLTHAHADHIGGLSYVTNAYTVSKVYRNDQAYDSPLYKDLIDSLPYTSQVVKNFILGDTLEQGDVTITSLWPPRDFSPKTPVNDTAMVLYVTLRQVNILLTSDVELARSQFAGIVKQAGDIDVLKMPHQGNKVSVTDTVLWSLRAEVIIYSVGHNSYGHPDPGIVALTKSHTPYVFRTDEAGFVSVKPDVRGGYSVLTKYD</sequence>
<gene>
    <name evidence="3" type="ORF">COY32_04315</name>
</gene>
<dbReference type="SMART" id="SM00849">
    <property type="entry name" value="Lactamase_B"/>
    <property type="match status" value="1"/>
</dbReference>
<organism evidence="3 4">
    <name type="scientific">candidate division WWE3 bacterium CG_4_10_14_0_2_um_filter_41_14</name>
    <dbReference type="NCBI Taxonomy" id="1975072"/>
    <lineage>
        <taxon>Bacteria</taxon>
        <taxon>Katanobacteria</taxon>
    </lineage>
</organism>
<dbReference type="AlphaFoldDB" id="A0A2M7TI16"/>
<dbReference type="Pfam" id="PF00753">
    <property type="entry name" value="Lactamase_B"/>
    <property type="match status" value="1"/>
</dbReference>
<name>A0A2M7TI16_UNCKA</name>
<reference evidence="4" key="1">
    <citation type="submission" date="2017-09" db="EMBL/GenBank/DDBJ databases">
        <title>Depth-based differentiation of microbial function through sediment-hosted aquifers and enrichment of novel symbionts in the deep terrestrial subsurface.</title>
        <authorList>
            <person name="Probst A.J."/>
            <person name="Ladd B."/>
            <person name="Jarett J.K."/>
            <person name="Geller-Mcgrath D.E."/>
            <person name="Sieber C.M.K."/>
            <person name="Emerson J.B."/>
            <person name="Anantharaman K."/>
            <person name="Thomas B.C."/>
            <person name="Malmstrom R."/>
            <person name="Stieglmeier M."/>
            <person name="Klingl A."/>
            <person name="Woyke T."/>
            <person name="Ryan C.M."/>
            <person name="Banfield J.F."/>
        </authorList>
    </citation>
    <scope>NUCLEOTIDE SEQUENCE [LARGE SCALE GENOMIC DNA]</scope>
</reference>
<dbReference type="Proteomes" id="UP000228920">
    <property type="component" value="Unassembled WGS sequence"/>
</dbReference>
<evidence type="ECO:0000259" key="2">
    <source>
        <dbReference type="SMART" id="SM00849"/>
    </source>
</evidence>
<keyword evidence="1" id="KW-1133">Transmembrane helix</keyword>
<evidence type="ECO:0000313" key="3">
    <source>
        <dbReference type="EMBL" id="PIZ45985.1"/>
    </source>
</evidence>
<feature type="transmembrane region" description="Helical" evidence="1">
    <location>
        <begin position="6"/>
        <end position="24"/>
    </location>
</feature>
<keyword evidence="1" id="KW-0472">Membrane</keyword>
<evidence type="ECO:0000313" key="4">
    <source>
        <dbReference type="Proteomes" id="UP000228920"/>
    </source>
</evidence>
<dbReference type="CDD" id="cd07731">
    <property type="entry name" value="ComA-like_MBL-fold"/>
    <property type="match status" value="1"/>
</dbReference>
<protein>
    <recommendedName>
        <fullName evidence="2">Metallo-beta-lactamase domain-containing protein</fullName>
    </recommendedName>
</protein>
<dbReference type="PANTHER" id="PTHR30619">
    <property type="entry name" value="DNA INTERNALIZATION/COMPETENCE PROTEIN COMEC/REC2"/>
    <property type="match status" value="1"/>
</dbReference>
<dbReference type="InterPro" id="IPR001279">
    <property type="entry name" value="Metallo-B-lactamas"/>
</dbReference>
<dbReference type="SUPFAM" id="SSF56281">
    <property type="entry name" value="Metallo-hydrolase/oxidoreductase"/>
    <property type="match status" value="1"/>
</dbReference>
<keyword evidence="1" id="KW-0812">Transmembrane</keyword>
<evidence type="ECO:0000256" key="1">
    <source>
        <dbReference type="SAM" id="Phobius"/>
    </source>
</evidence>
<accession>A0A2M7TI16</accession>
<dbReference type="EMBL" id="PFNL01000116">
    <property type="protein sequence ID" value="PIZ45985.1"/>
    <property type="molecule type" value="Genomic_DNA"/>
</dbReference>
<dbReference type="InterPro" id="IPR036866">
    <property type="entry name" value="RibonucZ/Hydroxyglut_hydro"/>
</dbReference>
<dbReference type="InterPro" id="IPR052159">
    <property type="entry name" value="Competence_DNA_uptake"/>
</dbReference>
<dbReference type="PANTHER" id="PTHR30619:SF1">
    <property type="entry name" value="RECOMBINATION PROTEIN 2"/>
    <property type="match status" value="1"/>
</dbReference>
<dbReference type="Gene3D" id="3.60.15.10">
    <property type="entry name" value="Ribonuclease Z/Hydroxyacylglutathione hydrolase-like"/>
    <property type="match status" value="1"/>
</dbReference>
<feature type="domain" description="Metallo-beta-lactamase" evidence="2">
    <location>
        <begin position="41"/>
        <end position="237"/>
    </location>
</feature>
<dbReference type="InterPro" id="IPR035681">
    <property type="entry name" value="ComA-like_MBL"/>
</dbReference>